<evidence type="ECO:0000313" key="2">
    <source>
        <dbReference type="Proteomes" id="UP000184038"/>
    </source>
</evidence>
<dbReference type="EMBL" id="FRCP01000027">
    <property type="protein sequence ID" value="SHN01424.1"/>
    <property type="molecule type" value="Genomic_DNA"/>
</dbReference>
<protein>
    <submittedName>
        <fullName evidence="1">Uncharacterized protein</fullName>
    </submittedName>
</protein>
<proteinExistence type="predicted"/>
<dbReference type="AlphaFoldDB" id="A0A1M7NDN5"/>
<evidence type="ECO:0000313" key="1">
    <source>
        <dbReference type="EMBL" id="SHN01424.1"/>
    </source>
</evidence>
<gene>
    <name evidence="1" type="ORF">SAMN02746066_04372</name>
</gene>
<dbReference type="RefSeq" id="WP_073291413.1">
    <property type="nucleotide sequence ID" value="NZ_FRCP01000027.1"/>
</dbReference>
<keyword evidence="2" id="KW-1185">Reference proteome</keyword>
<organism evidence="1 2">
    <name type="scientific">Anaerosporobacter mobilis DSM 15930</name>
    <dbReference type="NCBI Taxonomy" id="1120996"/>
    <lineage>
        <taxon>Bacteria</taxon>
        <taxon>Bacillati</taxon>
        <taxon>Bacillota</taxon>
        <taxon>Clostridia</taxon>
        <taxon>Lachnospirales</taxon>
        <taxon>Lachnospiraceae</taxon>
        <taxon>Anaerosporobacter</taxon>
    </lineage>
</organism>
<dbReference type="Proteomes" id="UP000184038">
    <property type="component" value="Unassembled WGS sequence"/>
</dbReference>
<sequence length="78" mass="8945">MEEKAIVELTGKASTLIHLSEDYETILEDENTYSVRNIKINTNDENLQAIVMIHKLKDGHYRNSTLDKSGVAYLSQKY</sequence>
<dbReference type="STRING" id="1120996.SAMN02746066_04372"/>
<accession>A0A1M7NDN5</accession>
<reference evidence="1 2" key="1">
    <citation type="submission" date="2016-11" db="EMBL/GenBank/DDBJ databases">
        <authorList>
            <person name="Jaros S."/>
            <person name="Januszkiewicz K."/>
            <person name="Wedrychowicz H."/>
        </authorList>
    </citation>
    <scope>NUCLEOTIDE SEQUENCE [LARGE SCALE GENOMIC DNA]</scope>
    <source>
        <strain evidence="1 2">DSM 15930</strain>
    </source>
</reference>
<name>A0A1M7NDN5_9FIRM</name>